<organism evidence="1">
    <name type="scientific">marine metagenome</name>
    <dbReference type="NCBI Taxonomy" id="408172"/>
    <lineage>
        <taxon>unclassified sequences</taxon>
        <taxon>metagenomes</taxon>
        <taxon>ecological metagenomes</taxon>
    </lineage>
</organism>
<sequence>VRCCMSINHSHSFGRKNQNATIRLEGTEGAAKITLGLLLNYPEGEPEKLEVYTKETDWVELDVKGKWFPDAFIGVMANMQRFKNGEDKSLISPLDDSIYTMAVVEACGKSSADGGIKLDEIN</sequence>
<gene>
    <name evidence="1" type="ORF">METZ01_LOCUS506613</name>
</gene>
<accession>A0A383EAW4</accession>
<dbReference type="EMBL" id="UINC01224227">
    <property type="protein sequence ID" value="SVE53759.1"/>
    <property type="molecule type" value="Genomic_DNA"/>
</dbReference>
<dbReference type="AlphaFoldDB" id="A0A383EAW4"/>
<feature type="non-terminal residue" evidence="1">
    <location>
        <position position="1"/>
    </location>
</feature>
<name>A0A383EAW4_9ZZZZ</name>
<dbReference type="Gene3D" id="3.30.360.10">
    <property type="entry name" value="Dihydrodipicolinate Reductase, domain 2"/>
    <property type="match status" value="1"/>
</dbReference>
<evidence type="ECO:0000313" key="1">
    <source>
        <dbReference type="EMBL" id="SVE53759.1"/>
    </source>
</evidence>
<evidence type="ECO:0008006" key="2">
    <source>
        <dbReference type="Google" id="ProtNLM"/>
    </source>
</evidence>
<protein>
    <recommendedName>
        <fullName evidence="2">Gfo/Idh/MocA-like oxidoreductase C-terminal domain-containing protein</fullName>
    </recommendedName>
</protein>
<reference evidence="1" key="1">
    <citation type="submission" date="2018-05" db="EMBL/GenBank/DDBJ databases">
        <authorList>
            <person name="Lanie J.A."/>
            <person name="Ng W.-L."/>
            <person name="Kazmierczak K.M."/>
            <person name="Andrzejewski T.M."/>
            <person name="Davidsen T.M."/>
            <person name="Wayne K.J."/>
            <person name="Tettelin H."/>
            <person name="Glass J.I."/>
            <person name="Rusch D."/>
            <person name="Podicherti R."/>
            <person name="Tsui H.-C.T."/>
            <person name="Winkler M.E."/>
        </authorList>
    </citation>
    <scope>NUCLEOTIDE SEQUENCE</scope>
</reference>
<proteinExistence type="predicted"/>